<proteinExistence type="predicted"/>
<dbReference type="EMBL" id="JAAXOM010000002">
    <property type="protein sequence ID" value="NKX87380.1"/>
    <property type="molecule type" value="Genomic_DNA"/>
</dbReference>
<dbReference type="Pfam" id="PF08044">
    <property type="entry name" value="DUF1707"/>
    <property type="match status" value="2"/>
</dbReference>
<name>A0A846W3M5_9NOCA</name>
<evidence type="ECO:0000313" key="3">
    <source>
        <dbReference type="EMBL" id="NKX87380.1"/>
    </source>
</evidence>
<dbReference type="RefSeq" id="WP_084457500.1">
    <property type="nucleotide sequence ID" value="NZ_JAAXOM010000002.1"/>
</dbReference>
<dbReference type="PANTHER" id="PTHR40763">
    <property type="entry name" value="MEMBRANE PROTEIN-RELATED"/>
    <property type="match status" value="1"/>
</dbReference>
<dbReference type="InterPro" id="IPR012551">
    <property type="entry name" value="DUF1707_SHOCT-like"/>
</dbReference>
<dbReference type="PANTHER" id="PTHR40763:SF4">
    <property type="entry name" value="DUF1707 DOMAIN-CONTAINING PROTEIN"/>
    <property type="match status" value="1"/>
</dbReference>
<accession>A0A846W3M5</accession>
<gene>
    <name evidence="3" type="ORF">HGA10_08650</name>
</gene>
<feature type="domain" description="DUF1707" evidence="2">
    <location>
        <begin position="15"/>
        <end position="67"/>
    </location>
</feature>
<evidence type="ECO:0000256" key="1">
    <source>
        <dbReference type="SAM" id="MobiDB-lite"/>
    </source>
</evidence>
<comment type="caution">
    <text evidence="3">The sequence shown here is derived from an EMBL/GenBank/DDBJ whole genome shotgun (WGS) entry which is preliminary data.</text>
</comment>
<organism evidence="3 4">
    <name type="scientific">Nocardia coubleae</name>
    <dbReference type="NCBI Taxonomy" id="356147"/>
    <lineage>
        <taxon>Bacteria</taxon>
        <taxon>Bacillati</taxon>
        <taxon>Actinomycetota</taxon>
        <taxon>Actinomycetes</taxon>
        <taxon>Mycobacteriales</taxon>
        <taxon>Nocardiaceae</taxon>
        <taxon>Nocardia</taxon>
    </lineage>
</organism>
<dbReference type="AlphaFoldDB" id="A0A846W3M5"/>
<sequence length="354" mass="38248">MADSPQARSVADPRTRARDIDRAEVSTVLDAAYAEGQLGAQEYHDRVKRAGSARTLGELRGLTADLQSPAVFGPTTERKRFGRKHSGEYPARTKARDDDRARTIAALDTARADGQLDAEEHTAMTELAAEARTLGELATLVAELQQRPAPPVKPKARNTFRIVTIAAVGLAAVGGFAWTIRADEPAAKETAASVDYDAAPPLVIPTPNLNTIAGFVQFRDDYRTKFGDAVVDEAVLHDEHASAVRRAPDNGDWTVSYTYRGGFERSNSQVTTRDRKAVDIDLAQVNTDALAAVLNAAATTLGVPGGVVSHYRIANDTWVGRPSITVYVRNEVSQSAHLVLALSGEVLKTYPYER</sequence>
<keyword evidence="4" id="KW-1185">Reference proteome</keyword>
<dbReference type="Proteomes" id="UP000572007">
    <property type="component" value="Unassembled WGS sequence"/>
</dbReference>
<protein>
    <submittedName>
        <fullName evidence="3">DUF1707 domain-containing protein</fullName>
    </submittedName>
</protein>
<feature type="domain" description="DUF1707" evidence="2">
    <location>
        <begin position="95"/>
        <end position="145"/>
    </location>
</feature>
<feature type="region of interest" description="Disordered" evidence="1">
    <location>
        <begin position="78"/>
        <end position="98"/>
    </location>
</feature>
<evidence type="ECO:0000313" key="4">
    <source>
        <dbReference type="Proteomes" id="UP000572007"/>
    </source>
</evidence>
<reference evidence="3 4" key="1">
    <citation type="submission" date="2020-04" db="EMBL/GenBank/DDBJ databases">
        <title>MicrobeNet Type strains.</title>
        <authorList>
            <person name="Nicholson A.C."/>
        </authorList>
    </citation>
    <scope>NUCLEOTIDE SEQUENCE [LARGE SCALE GENOMIC DNA]</scope>
    <source>
        <strain evidence="3 4">DSM 44960</strain>
    </source>
</reference>
<evidence type="ECO:0000259" key="2">
    <source>
        <dbReference type="Pfam" id="PF08044"/>
    </source>
</evidence>